<accession>A0A1D6K178</accession>
<dbReference type="InParanoid" id="A0A1D6K178"/>
<feature type="compositionally biased region" description="Acidic residues" evidence="1">
    <location>
        <begin position="1"/>
        <end position="10"/>
    </location>
</feature>
<protein>
    <submittedName>
        <fullName evidence="2">Uncharacterized protein</fullName>
    </submittedName>
</protein>
<dbReference type="EMBL" id="CM007647">
    <property type="protein sequence ID" value="ONL97525.1"/>
    <property type="molecule type" value="Genomic_DNA"/>
</dbReference>
<dbReference type="ExpressionAtlas" id="A0A1D6K178">
    <property type="expression patterns" value="baseline"/>
</dbReference>
<name>A0A1D6K178_MAIZE</name>
<feature type="compositionally biased region" description="Polar residues" evidence="1">
    <location>
        <begin position="20"/>
        <end position="29"/>
    </location>
</feature>
<dbReference type="FunCoup" id="A0A1D6K178">
    <property type="interactions" value="468"/>
</dbReference>
<dbReference type="PaxDb" id="4577-AC217896.2_FGP001"/>
<evidence type="ECO:0000256" key="1">
    <source>
        <dbReference type="SAM" id="MobiDB-lite"/>
    </source>
</evidence>
<organism evidence="2">
    <name type="scientific">Zea mays</name>
    <name type="common">Maize</name>
    <dbReference type="NCBI Taxonomy" id="4577"/>
    <lineage>
        <taxon>Eukaryota</taxon>
        <taxon>Viridiplantae</taxon>
        <taxon>Streptophyta</taxon>
        <taxon>Embryophyta</taxon>
        <taxon>Tracheophyta</taxon>
        <taxon>Spermatophyta</taxon>
        <taxon>Magnoliopsida</taxon>
        <taxon>Liliopsida</taxon>
        <taxon>Poales</taxon>
        <taxon>Poaceae</taxon>
        <taxon>PACMAD clade</taxon>
        <taxon>Panicoideae</taxon>
        <taxon>Andropogonodae</taxon>
        <taxon>Andropogoneae</taxon>
        <taxon>Tripsacinae</taxon>
        <taxon>Zea</taxon>
    </lineage>
</organism>
<feature type="non-terminal residue" evidence="2">
    <location>
        <position position="168"/>
    </location>
</feature>
<sequence length="168" mass="18922">MENGEPTETDQMEHNDGRTPLTNISNTITIADENGSKSLGPNVDAKECKRQRERERYAAITVEQKNKKSRKHREVSQQNKGPPIQLEASREDINMKTCETVNFEISGDVHLGSVSLSDGCSTIDFTNFATQDGDEKVNVNQDDDSDWLQRNETFKADDVFTTRDLLTP</sequence>
<gene>
    <name evidence="2" type="ORF">ZEAMMB73_Zm00001d028976</name>
</gene>
<dbReference type="AlphaFoldDB" id="A0A1D6K178"/>
<reference evidence="2" key="1">
    <citation type="submission" date="2015-12" db="EMBL/GenBank/DDBJ databases">
        <title>Update maize B73 reference genome by single molecule sequencing technologies.</title>
        <authorList>
            <consortium name="Maize Genome Sequencing Project"/>
            <person name="Ware D."/>
        </authorList>
    </citation>
    <scope>NUCLEOTIDE SEQUENCE [LARGE SCALE GENOMIC DNA]</scope>
    <source>
        <tissue evidence="2">Seedling</tissue>
    </source>
</reference>
<feature type="region of interest" description="Disordered" evidence="1">
    <location>
        <begin position="1"/>
        <end position="91"/>
    </location>
</feature>
<proteinExistence type="predicted"/>
<evidence type="ECO:0000313" key="2">
    <source>
        <dbReference type="EMBL" id="ONL97525.1"/>
    </source>
</evidence>
<feature type="compositionally biased region" description="Basic and acidic residues" evidence="1">
    <location>
        <begin position="44"/>
        <end position="57"/>
    </location>
</feature>